<name>A0ABR2I5Z8_9EUKA</name>
<feature type="region of interest" description="Disordered" evidence="2">
    <location>
        <begin position="381"/>
        <end position="543"/>
    </location>
</feature>
<dbReference type="PANTHER" id="PTHR47026:SF2">
    <property type="entry name" value="FLAGELLAR ASSOCIATED PROTEIN"/>
    <property type="match status" value="1"/>
</dbReference>
<dbReference type="PANTHER" id="PTHR47026">
    <property type="entry name" value="PIGMENTOSA GTPASE REGULATOR-LIKE PROTEIN, PUTATIVE-RELATED"/>
    <property type="match status" value="1"/>
</dbReference>
<evidence type="ECO:0000313" key="3">
    <source>
        <dbReference type="EMBL" id="KAK8857963.1"/>
    </source>
</evidence>
<feature type="compositionally biased region" description="Basic and acidic residues" evidence="2">
    <location>
        <begin position="401"/>
        <end position="410"/>
    </location>
</feature>
<organism evidence="3 4">
    <name type="scientific">Tritrichomonas musculus</name>
    <dbReference type="NCBI Taxonomy" id="1915356"/>
    <lineage>
        <taxon>Eukaryota</taxon>
        <taxon>Metamonada</taxon>
        <taxon>Parabasalia</taxon>
        <taxon>Tritrichomonadida</taxon>
        <taxon>Tritrichomonadidae</taxon>
        <taxon>Tritrichomonas</taxon>
    </lineage>
</organism>
<feature type="compositionally biased region" description="Basic and acidic residues" evidence="2">
    <location>
        <begin position="489"/>
        <end position="512"/>
    </location>
</feature>
<evidence type="ECO:0000256" key="2">
    <source>
        <dbReference type="SAM" id="MobiDB-lite"/>
    </source>
</evidence>
<feature type="compositionally biased region" description="Basic and acidic residues" evidence="2">
    <location>
        <begin position="291"/>
        <end position="300"/>
    </location>
</feature>
<dbReference type="EMBL" id="JAPFFF010000019">
    <property type="protein sequence ID" value="KAK8857963.1"/>
    <property type="molecule type" value="Genomic_DNA"/>
</dbReference>
<proteinExistence type="predicted"/>
<reference evidence="3 4" key="1">
    <citation type="submission" date="2024-04" db="EMBL/GenBank/DDBJ databases">
        <title>Tritrichomonas musculus Genome.</title>
        <authorList>
            <person name="Alves-Ferreira E."/>
            <person name="Grigg M."/>
            <person name="Lorenzi H."/>
            <person name="Galac M."/>
        </authorList>
    </citation>
    <scope>NUCLEOTIDE SEQUENCE [LARGE SCALE GENOMIC DNA]</scope>
    <source>
        <strain evidence="3 4">EAF2021</strain>
    </source>
</reference>
<feature type="compositionally biased region" description="Low complexity" evidence="2">
    <location>
        <begin position="301"/>
        <end position="315"/>
    </location>
</feature>
<feature type="compositionally biased region" description="Polar residues" evidence="2">
    <location>
        <begin position="255"/>
        <end position="288"/>
    </location>
</feature>
<feature type="compositionally biased region" description="Basic and acidic residues" evidence="2">
    <location>
        <begin position="448"/>
        <end position="467"/>
    </location>
</feature>
<comment type="caution">
    <text evidence="3">The sequence shown here is derived from an EMBL/GenBank/DDBJ whole genome shotgun (WGS) entry which is preliminary data.</text>
</comment>
<feature type="coiled-coil region" evidence="1">
    <location>
        <begin position="647"/>
        <end position="674"/>
    </location>
</feature>
<evidence type="ECO:0000313" key="4">
    <source>
        <dbReference type="Proteomes" id="UP001470230"/>
    </source>
</evidence>
<feature type="compositionally biased region" description="Basic and acidic residues" evidence="2">
    <location>
        <begin position="422"/>
        <end position="441"/>
    </location>
</feature>
<feature type="compositionally biased region" description="Low complexity" evidence="2">
    <location>
        <begin position="515"/>
        <end position="526"/>
    </location>
</feature>
<keyword evidence="4" id="KW-1185">Reference proteome</keyword>
<sequence>MFGDLQNQMNAMANSLFEAIPEDDEGAEDVSPEDPSYNLMNDNPLDPNNVIMDDGNNIPLSLAAPRSHNDGFSSLQLTDLISSNANALMNNTNNINQNNDVNENNTNKLNENLILNSLKQNSATNLNSTSNSANNSLNANSLDRTGDSDIISASPSVISQKFSEHISENGDIIQENDEYEDKKNNEGLLVPQIQQIATNLINGNHENSEYNGSARSNQSNRSSRSNQSNNNNTNKSSSRSSKSIKSKVSASNSRQNSSALQSPRQTSARSTSNKKVSANSSTSSLTKRQQQKIEDSERSSHPSSRSTKSNNSNLNANDDIHANSSQQSSTRSNKSSVKSKTNSPLSSARSSKEKDIDQNNANNTDLSEIIKRPFSVLAGNLEQAQPEEIDDNNTILTDKQASQDEIKPDEDQQQVGDETQDEDHKSETEKNNENDENKTETPNDTENVENKLKQETNNEDNENKLVDNEGNDSQNENKNLEKQEEDEKVENNAEDNKEEIQPNEDNENKGETENNENQSNQNPIEEGLNVEDENPAVEVPPISHFPKRTIYEEEELDSKLQEFIKTNGKSFPRIPVDMRNQLFQHISRRRVQAIENQDYDNGEKLMVAQENLRKAMNKDLLSNEETNEESMNATRLSDAKYELKVATEKWEQNMKDLNYKLKEQEEQIIAAQQAELQKLADFWSDPSKFHEFNKASSHLLSMREIERNMALTGDFQGAKAMKKRALALEKKETQEAQKRAQEAMVQNFEQMKAKHQMQLDGHRRLAHKLMVQEEVKRDYELQPLKMAVRKYETYQKNKIDSLRETKPPPKRNPPVSKSMLVKKTKKDSIILTDDRPPITTPRTMEKLARLRETKRAEQLALTKVETKGVLKRQMKAMRPLREEKEPLSGRPGNGTF</sequence>
<dbReference type="Proteomes" id="UP001470230">
    <property type="component" value="Unassembled WGS sequence"/>
</dbReference>
<feature type="region of interest" description="Disordered" evidence="2">
    <location>
        <begin position="203"/>
        <end position="369"/>
    </location>
</feature>
<accession>A0ABR2I5Z8</accession>
<gene>
    <name evidence="3" type="ORF">M9Y10_013062</name>
</gene>
<evidence type="ECO:0000256" key="1">
    <source>
        <dbReference type="SAM" id="Coils"/>
    </source>
</evidence>
<feature type="coiled-coil region" evidence="1">
    <location>
        <begin position="723"/>
        <end position="751"/>
    </location>
</feature>
<keyword evidence="1" id="KW-0175">Coiled coil</keyword>
<feature type="region of interest" description="Disordered" evidence="2">
    <location>
        <begin position="800"/>
        <end position="823"/>
    </location>
</feature>
<feature type="compositionally biased region" description="Low complexity" evidence="2">
    <location>
        <begin position="323"/>
        <end position="343"/>
    </location>
</feature>
<protein>
    <submittedName>
        <fullName evidence="3">Uncharacterized protein</fullName>
    </submittedName>
</protein>
<feature type="compositionally biased region" description="Low complexity" evidence="2">
    <location>
        <begin position="213"/>
        <end position="254"/>
    </location>
</feature>
<feature type="region of interest" description="Disordered" evidence="2">
    <location>
        <begin position="869"/>
        <end position="896"/>
    </location>
</feature>